<proteinExistence type="predicted"/>
<accession>A0A2T5JVW2</accession>
<evidence type="ECO:0000313" key="2">
    <source>
        <dbReference type="EMBL" id="PTR14315.1"/>
    </source>
</evidence>
<keyword evidence="1" id="KW-0472">Membrane</keyword>
<evidence type="ECO:0000256" key="1">
    <source>
        <dbReference type="SAM" id="Phobius"/>
    </source>
</evidence>
<feature type="transmembrane region" description="Helical" evidence="1">
    <location>
        <begin position="58"/>
        <end position="80"/>
    </location>
</feature>
<keyword evidence="1" id="KW-0812">Transmembrane</keyword>
<feature type="transmembrane region" description="Helical" evidence="1">
    <location>
        <begin position="154"/>
        <end position="177"/>
    </location>
</feature>
<protein>
    <submittedName>
        <fullName evidence="2">Putative membrane protein</fullName>
    </submittedName>
</protein>
<feature type="transmembrane region" description="Helical" evidence="1">
    <location>
        <begin position="391"/>
        <end position="411"/>
    </location>
</feature>
<dbReference type="EMBL" id="QAOT01000017">
    <property type="protein sequence ID" value="PTR14315.1"/>
    <property type="molecule type" value="Genomic_DNA"/>
</dbReference>
<feature type="transmembrane region" description="Helical" evidence="1">
    <location>
        <begin position="92"/>
        <end position="120"/>
    </location>
</feature>
<dbReference type="InterPro" id="IPR031617">
    <property type="entry name" value="PelG"/>
</dbReference>
<dbReference type="Proteomes" id="UP000244060">
    <property type="component" value="Unassembled WGS sequence"/>
</dbReference>
<dbReference type="Pfam" id="PF16933">
    <property type="entry name" value="PelG"/>
    <property type="match status" value="1"/>
</dbReference>
<feature type="transmembrane region" description="Helical" evidence="1">
    <location>
        <begin position="327"/>
        <end position="348"/>
    </location>
</feature>
<gene>
    <name evidence="2" type="ORF">C8J28_11784</name>
</gene>
<dbReference type="RefSeq" id="WP_108221899.1">
    <property type="nucleotide sequence ID" value="NZ_QAOT01000017.1"/>
</dbReference>
<evidence type="ECO:0000313" key="3">
    <source>
        <dbReference type="Proteomes" id="UP000244060"/>
    </source>
</evidence>
<feature type="transmembrane region" description="Helical" evidence="1">
    <location>
        <begin position="268"/>
        <end position="287"/>
    </location>
</feature>
<reference evidence="2 3" key="1">
    <citation type="submission" date="2018-04" db="EMBL/GenBank/DDBJ databases">
        <title>Genomic Encyclopedia of Type Strains, Phase III (KMG-III): the genomes of soil and plant-associated and newly described type strains.</title>
        <authorList>
            <person name="Whitman W."/>
        </authorList>
    </citation>
    <scope>NUCLEOTIDE SEQUENCE [LARGE SCALE GENOMIC DNA]</scope>
    <source>
        <strain evidence="2 3">KA25</strain>
    </source>
</reference>
<feature type="transmembrane region" description="Helical" evidence="1">
    <location>
        <begin position="360"/>
        <end position="384"/>
    </location>
</feature>
<sequence>MSRTDPARSVLPPLRRAAAATVIAAGPWLVAVAALALISRTMEPLMGVAAVEDLRLGVVYAVCCASLAAGPIGTIAAGLIRTGIDDGQAMPVTGIFLAAGLLAALCALGLGTAIALLLGIHPIGNLLGLLLLTGAICFLWTSFSVLSALRAHRFLIGAFTLGMTVSVACCILAARHAPITPDLIWAFSAGVLLCVALALRHVRLRFGLGDRLAPALGLLLGALARQRLLAGGILLGVAAVWIDKWVFWAAPVGASSQAGYRHFADYDAVMFLAHLAVIPAVAAMHMLQEGPIRQALRSVQRDILGGAARMTIRRSVDALVATVRQGILAILFVQATLTLAFMLAAPLLTEAAQLGFNQFLMLRVGLFSTLLYSIVYVCSSILIICDRKAAFLQLQGGLLLLNLLFSILFYLEMGVTAYAFLFANLLVSAMAIILAVDILPQYDFVMFSRAISRRRGWSDSRNAPP</sequence>
<feature type="transmembrane region" description="Helical" evidence="1">
    <location>
        <begin position="228"/>
        <end position="248"/>
    </location>
</feature>
<keyword evidence="1" id="KW-1133">Transmembrane helix</keyword>
<feature type="transmembrane region" description="Helical" evidence="1">
    <location>
        <begin position="126"/>
        <end position="147"/>
    </location>
</feature>
<dbReference type="AlphaFoldDB" id="A0A2T5JVW2"/>
<comment type="caution">
    <text evidence="2">The sequence shown here is derived from an EMBL/GenBank/DDBJ whole genome shotgun (WGS) entry which is preliminary data.</text>
</comment>
<dbReference type="OrthoDB" id="37830at2"/>
<feature type="transmembrane region" description="Helical" evidence="1">
    <location>
        <begin position="17"/>
        <end position="38"/>
    </location>
</feature>
<feature type="transmembrane region" description="Helical" evidence="1">
    <location>
        <begin position="183"/>
        <end position="202"/>
    </location>
</feature>
<organism evidence="2 3">
    <name type="scientific">Cereibacter azotoformans</name>
    <dbReference type="NCBI Taxonomy" id="43057"/>
    <lineage>
        <taxon>Bacteria</taxon>
        <taxon>Pseudomonadati</taxon>
        <taxon>Pseudomonadota</taxon>
        <taxon>Alphaproteobacteria</taxon>
        <taxon>Rhodobacterales</taxon>
        <taxon>Paracoccaceae</taxon>
        <taxon>Cereibacter</taxon>
    </lineage>
</organism>
<name>A0A2T5JVW2_9RHOB</name>
<keyword evidence="3" id="KW-1185">Reference proteome</keyword>
<feature type="transmembrane region" description="Helical" evidence="1">
    <location>
        <begin position="417"/>
        <end position="439"/>
    </location>
</feature>